<dbReference type="InterPro" id="IPR029058">
    <property type="entry name" value="AB_hydrolase_fold"/>
</dbReference>
<dbReference type="Gene3D" id="1.10.3020.10">
    <property type="entry name" value="alpha-amino acid ester hydrolase ( Helical cap domain)"/>
    <property type="match status" value="1"/>
</dbReference>
<dbReference type="RefSeq" id="WP_255910194.1">
    <property type="nucleotide sequence ID" value="NZ_JANFQO010000001.1"/>
</dbReference>
<dbReference type="SUPFAM" id="SSF53474">
    <property type="entry name" value="alpha/beta-Hydrolases"/>
    <property type="match status" value="1"/>
</dbReference>
<organism evidence="4 5">
    <name type="scientific">Tahibacter harae</name>
    <dbReference type="NCBI Taxonomy" id="2963937"/>
    <lineage>
        <taxon>Bacteria</taxon>
        <taxon>Pseudomonadati</taxon>
        <taxon>Pseudomonadota</taxon>
        <taxon>Gammaproteobacteria</taxon>
        <taxon>Lysobacterales</taxon>
        <taxon>Rhodanobacteraceae</taxon>
        <taxon>Tahibacter</taxon>
    </lineage>
</organism>
<keyword evidence="5" id="KW-1185">Reference proteome</keyword>
<dbReference type="Pfam" id="PF02129">
    <property type="entry name" value="Peptidase_S15"/>
    <property type="match status" value="1"/>
</dbReference>
<dbReference type="InterPro" id="IPR013736">
    <property type="entry name" value="Xaa-Pro_dipept_C"/>
</dbReference>
<dbReference type="PANTHER" id="PTHR22946">
    <property type="entry name" value="DIENELACTONE HYDROLASE DOMAIN-CONTAINING PROTEIN-RELATED"/>
    <property type="match status" value="1"/>
</dbReference>
<comment type="caution">
    <text evidence="4">The sequence shown here is derived from an EMBL/GenBank/DDBJ whole genome shotgun (WGS) entry which is preliminary data.</text>
</comment>
<keyword evidence="1 4" id="KW-0378">Hydrolase</keyword>
<dbReference type="NCBIfam" id="TIGR00976">
    <property type="entry name" value="CocE_NonD"/>
    <property type="match status" value="1"/>
</dbReference>
<feature type="chain" id="PRO_5045878138" evidence="2">
    <location>
        <begin position="26"/>
        <end position="594"/>
    </location>
</feature>
<dbReference type="Proteomes" id="UP001165498">
    <property type="component" value="Unassembled WGS sequence"/>
</dbReference>
<dbReference type="SUPFAM" id="SSF49785">
    <property type="entry name" value="Galactose-binding domain-like"/>
    <property type="match status" value="1"/>
</dbReference>
<proteinExistence type="predicted"/>
<name>A0ABT1QKX9_9GAMM</name>
<evidence type="ECO:0000313" key="5">
    <source>
        <dbReference type="Proteomes" id="UP001165498"/>
    </source>
</evidence>
<evidence type="ECO:0000259" key="3">
    <source>
        <dbReference type="SMART" id="SM00939"/>
    </source>
</evidence>
<feature type="signal peptide" evidence="2">
    <location>
        <begin position="1"/>
        <end position="25"/>
    </location>
</feature>
<dbReference type="EMBL" id="JANFQO010000001">
    <property type="protein sequence ID" value="MCQ4163174.1"/>
    <property type="molecule type" value="Genomic_DNA"/>
</dbReference>
<accession>A0ABT1QKX9</accession>
<gene>
    <name evidence="4" type="ORF">NM961_00430</name>
</gene>
<dbReference type="GO" id="GO:0016787">
    <property type="term" value="F:hydrolase activity"/>
    <property type="evidence" value="ECO:0007669"/>
    <property type="project" value="UniProtKB-KW"/>
</dbReference>
<reference evidence="4" key="1">
    <citation type="submission" date="2022-07" db="EMBL/GenBank/DDBJ databases">
        <title>Tahibacter sp., a new gammaproteobacterium isolated from the silt sample collected at pig farm.</title>
        <authorList>
            <person name="Chen H."/>
        </authorList>
    </citation>
    <scope>NUCLEOTIDE SEQUENCE</scope>
    <source>
        <strain evidence="4">P2K</strain>
    </source>
</reference>
<evidence type="ECO:0000313" key="4">
    <source>
        <dbReference type="EMBL" id="MCQ4163174.1"/>
    </source>
</evidence>
<dbReference type="SMART" id="SM00939">
    <property type="entry name" value="PepX_C"/>
    <property type="match status" value="1"/>
</dbReference>
<evidence type="ECO:0000256" key="2">
    <source>
        <dbReference type="SAM" id="SignalP"/>
    </source>
</evidence>
<feature type="domain" description="Xaa-Pro dipeptidyl-peptidase C-terminal" evidence="3">
    <location>
        <begin position="332"/>
        <end position="586"/>
    </location>
</feature>
<dbReference type="InterPro" id="IPR050261">
    <property type="entry name" value="FrsA_esterase"/>
</dbReference>
<dbReference type="InterPro" id="IPR000383">
    <property type="entry name" value="Xaa-Pro-like_dom"/>
</dbReference>
<evidence type="ECO:0000256" key="1">
    <source>
        <dbReference type="ARBA" id="ARBA00022801"/>
    </source>
</evidence>
<protein>
    <submittedName>
        <fullName evidence="4">CocE/NonD family hydrolase</fullName>
    </submittedName>
</protein>
<dbReference type="Gene3D" id="2.60.120.260">
    <property type="entry name" value="Galactose-binding domain-like"/>
    <property type="match status" value="1"/>
</dbReference>
<dbReference type="InterPro" id="IPR005674">
    <property type="entry name" value="CocE/Ser_esterase"/>
</dbReference>
<dbReference type="InterPro" id="IPR008979">
    <property type="entry name" value="Galactose-bd-like_sf"/>
</dbReference>
<sequence length="594" mass="65655">MKPNLFCKAALALGLTLTGALPLAAAPAPTAVELQWGVKIPLRDGVQLQATLYRPQGQKDPLPCVVTMTPYMAQSYHERGMYFAANGYVFATIDVRGRGNSGGDFRPFLQEGQDGHDVIEWMAGQSYCNGKVTMWGGSYAGYDQWATAREKPPHLATIVPVAAVQPGLDYPMRNNIFYPYDMRWLTLVSGKLAQDTLFGDSPLWTGLFRSLYEAHKPFAALDAHVGNPSPIFQEWISHPQQDDYWDSMNLSPAQMAALDLPILTITGHYDGDQPGALAFYGQHQQAATPAARDKHFLIIGPWDHAGTRTPQAEYAGLKMGQASLLDMNALHREWYDWTMKNGAKPSFLKDRVAYYVMGPDQWRYAPTLEAATAEHRPLFLASDNGRANDVYASGRLETDARGKRAGSDSYVYDPLDVSSAAGDASDSSSELIDQSAVLRRNGKQLIYHSAPLEKDTEVTGFFRLSAWLELDQPDTDFGVDIYAIGPDGGSVLLTSDVLRARYRESLRTARPVVPGKAERYEFNRFTFISRQLKQGSRIRLVIGPINHFNMQKNYNSGGVVAQESGKDARTVKVRLLHDAQHPSALYVPIGVGAK</sequence>
<keyword evidence="2" id="KW-0732">Signal</keyword>
<dbReference type="Pfam" id="PF08530">
    <property type="entry name" value="PepX_C"/>
    <property type="match status" value="1"/>
</dbReference>
<dbReference type="PANTHER" id="PTHR22946:SF9">
    <property type="entry name" value="POLYKETIDE TRANSFERASE AF380"/>
    <property type="match status" value="1"/>
</dbReference>
<dbReference type="Gene3D" id="3.40.50.1820">
    <property type="entry name" value="alpha/beta hydrolase"/>
    <property type="match status" value="1"/>
</dbReference>